<feature type="compositionally biased region" description="Pro residues" evidence="1">
    <location>
        <begin position="287"/>
        <end position="297"/>
    </location>
</feature>
<dbReference type="GeneTree" id="ENSGT00940000161678"/>
<reference evidence="2 3" key="1">
    <citation type="journal article" date="2007" name="Nature">
        <title>Genome of the marsupial Monodelphis domestica reveals innovation in non-coding sequences.</title>
        <authorList>
            <person name="Mikkelsen T.S."/>
            <person name="Wakefield M.J."/>
            <person name="Aken B."/>
            <person name="Amemiya C.T."/>
            <person name="Chang J.L."/>
            <person name="Duke S."/>
            <person name="Garber M."/>
            <person name="Gentles A.J."/>
            <person name="Goodstadt L."/>
            <person name="Heger A."/>
            <person name="Jurka J."/>
            <person name="Kamal M."/>
            <person name="Mauceli E."/>
            <person name="Searle S.M."/>
            <person name="Sharpe T."/>
            <person name="Baker M.L."/>
            <person name="Batzer M.A."/>
            <person name="Benos P.V."/>
            <person name="Belov K."/>
            <person name="Clamp M."/>
            <person name="Cook A."/>
            <person name="Cuff J."/>
            <person name="Das R."/>
            <person name="Davidow L."/>
            <person name="Deakin J.E."/>
            <person name="Fazzari M.J."/>
            <person name="Glass J.L."/>
            <person name="Grabherr M."/>
            <person name="Greally J.M."/>
            <person name="Gu W."/>
            <person name="Hore T.A."/>
            <person name="Huttley G.A."/>
            <person name="Kleber M."/>
            <person name="Jirtle R.L."/>
            <person name="Koina E."/>
            <person name="Lee J.T."/>
            <person name="Mahony S."/>
            <person name="Marra M.A."/>
            <person name="Miller R.D."/>
            <person name="Nicholls R.D."/>
            <person name="Oda M."/>
            <person name="Papenfuss A.T."/>
            <person name="Parra Z.E."/>
            <person name="Pollock D.D."/>
            <person name="Ray D.A."/>
            <person name="Schein J.E."/>
            <person name="Speed T.P."/>
            <person name="Thompson K."/>
            <person name="VandeBerg J.L."/>
            <person name="Wade C.M."/>
            <person name="Walker J.A."/>
            <person name="Waters P.D."/>
            <person name="Webber C."/>
            <person name="Weidman J.R."/>
            <person name="Xie X."/>
            <person name="Zody M.C."/>
            <person name="Baldwin J."/>
            <person name="Abdouelleil A."/>
            <person name="Abdulkadir J."/>
            <person name="Abebe A."/>
            <person name="Abera B."/>
            <person name="Abreu J."/>
            <person name="Acer S.C."/>
            <person name="Aftuck L."/>
            <person name="Alexander A."/>
            <person name="An P."/>
            <person name="Anderson E."/>
            <person name="Anderson S."/>
            <person name="Arachi H."/>
            <person name="Azer M."/>
            <person name="Bachantsang P."/>
            <person name="Barry A."/>
            <person name="Bayul T."/>
            <person name="Berlin A."/>
            <person name="Bessette D."/>
            <person name="Bloom T."/>
            <person name="Bloom T."/>
            <person name="Boguslavskiy L."/>
            <person name="Bonnet C."/>
            <person name="Boukhgalter B."/>
            <person name="Bourzgui I."/>
            <person name="Brown A."/>
            <person name="Cahill P."/>
            <person name="Channer S."/>
            <person name="Cheshatsang Y."/>
            <person name="Chuda L."/>
            <person name="Citroen M."/>
            <person name="Collymore A."/>
            <person name="Cooke P."/>
            <person name="Costello M."/>
            <person name="D'Aco K."/>
            <person name="Daza R."/>
            <person name="De Haan G."/>
            <person name="DeGray S."/>
            <person name="DeMaso C."/>
            <person name="Dhargay N."/>
            <person name="Dooley K."/>
            <person name="Dooley E."/>
            <person name="Doricent M."/>
            <person name="Dorje P."/>
            <person name="Dorjee K."/>
            <person name="Dupes A."/>
            <person name="Elong R."/>
            <person name="Falk J."/>
            <person name="Farina A."/>
            <person name="Faro S."/>
            <person name="Ferguson D."/>
            <person name="Fisher S."/>
            <person name="Foley C.D."/>
            <person name="Franke A."/>
            <person name="Friedrich D."/>
            <person name="Gadbois L."/>
            <person name="Gearin G."/>
            <person name="Gearin C.R."/>
            <person name="Giannoukos G."/>
            <person name="Goode T."/>
            <person name="Graham J."/>
            <person name="Grandbois E."/>
            <person name="Grewal S."/>
            <person name="Gyaltsen K."/>
            <person name="Hafez N."/>
            <person name="Hagos B."/>
            <person name="Hall J."/>
            <person name="Henson C."/>
            <person name="Hollinger A."/>
            <person name="Honan T."/>
            <person name="Huard M.D."/>
            <person name="Hughes L."/>
            <person name="Hurhula B."/>
            <person name="Husby M.E."/>
            <person name="Kamat A."/>
            <person name="Kanga B."/>
            <person name="Kashin S."/>
            <person name="Khazanovich D."/>
            <person name="Kisner P."/>
            <person name="Lance K."/>
            <person name="Lara M."/>
            <person name="Lee W."/>
            <person name="Lennon N."/>
            <person name="Letendre F."/>
            <person name="LeVine R."/>
            <person name="Lipovsky A."/>
            <person name="Liu X."/>
            <person name="Liu J."/>
            <person name="Liu S."/>
            <person name="Lokyitsang T."/>
            <person name="Lokyitsang Y."/>
            <person name="Lubonja R."/>
            <person name="Lui A."/>
            <person name="MacDonald P."/>
            <person name="Magnisalis V."/>
            <person name="Maru K."/>
            <person name="Matthews C."/>
            <person name="McCusker W."/>
            <person name="McDonough S."/>
            <person name="Mehta T."/>
            <person name="Meldrim J."/>
            <person name="Meneus L."/>
            <person name="Mihai O."/>
            <person name="Mihalev A."/>
            <person name="Mihova T."/>
            <person name="Mittelman R."/>
            <person name="Mlenga V."/>
            <person name="Montmayeur A."/>
            <person name="Mulrain L."/>
            <person name="Navidi A."/>
            <person name="Naylor J."/>
            <person name="Negash T."/>
            <person name="Nguyen T."/>
            <person name="Nguyen N."/>
            <person name="Nicol R."/>
            <person name="Norbu C."/>
            <person name="Norbu N."/>
            <person name="Novod N."/>
            <person name="O'Neill B."/>
            <person name="Osman S."/>
            <person name="Markiewicz E."/>
            <person name="Oyono O.L."/>
            <person name="Patti C."/>
            <person name="Phunkhang P."/>
            <person name="Pierre F."/>
            <person name="Priest M."/>
            <person name="Raghuraman S."/>
            <person name="Rege F."/>
            <person name="Reyes R."/>
            <person name="Rise C."/>
            <person name="Rogov P."/>
            <person name="Ross K."/>
            <person name="Ryan E."/>
            <person name="Settipalli S."/>
            <person name="Shea T."/>
            <person name="Sherpa N."/>
            <person name="Shi L."/>
            <person name="Shih D."/>
            <person name="Sparrow T."/>
            <person name="Spaulding J."/>
            <person name="Stalker J."/>
            <person name="Stange-Thomann N."/>
            <person name="Stavropoulos S."/>
            <person name="Stone C."/>
            <person name="Strader C."/>
            <person name="Tesfaye S."/>
            <person name="Thomson T."/>
            <person name="Thoulutsang Y."/>
            <person name="Thoulutsang D."/>
            <person name="Topham K."/>
            <person name="Topping I."/>
            <person name="Tsamla T."/>
            <person name="Vassiliev H."/>
            <person name="Vo A."/>
            <person name="Wangchuk T."/>
            <person name="Wangdi T."/>
            <person name="Weiand M."/>
            <person name="Wilkinson J."/>
            <person name="Wilson A."/>
            <person name="Yadav S."/>
            <person name="Young G."/>
            <person name="Yu Q."/>
            <person name="Zembek L."/>
            <person name="Zhong D."/>
            <person name="Zimmer A."/>
            <person name="Zwirko Z."/>
            <person name="Jaffe D.B."/>
            <person name="Alvarez P."/>
            <person name="Brockman W."/>
            <person name="Butler J."/>
            <person name="Chin C."/>
            <person name="Gnerre S."/>
            <person name="MacCallum I."/>
            <person name="Graves J.A."/>
            <person name="Ponting C.P."/>
            <person name="Breen M."/>
            <person name="Samollow P.B."/>
            <person name="Lander E.S."/>
            <person name="Lindblad-Toh K."/>
        </authorList>
    </citation>
    <scope>NUCLEOTIDE SEQUENCE [LARGE SCALE GENOMIC DNA]</scope>
</reference>
<feature type="region of interest" description="Disordered" evidence="1">
    <location>
        <begin position="243"/>
        <end position="297"/>
    </location>
</feature>
<dbReference type="InParanoid" id="A0A5F8GK23"/>
<evidence type="ECO:0000256" key="1">
    <source>
        <dbReference type="SAM" id="MobiDB-lite"/>
    </source>
</evidence>
<reference evidence="2" key="2">
    <citation type="submission" date="2025-08" db="UniProtKB">
        <authorList>
            <consortium name="Ensembl"/>
        </authorList>
    </citation>
    <scope>IDENTIFICATION</scope>
</reference>
<dbReference type="FunCoup" id="A0A5F8GK23">
    <property type="interactions" value="520"/>
</dbReference>
<reference evidence="2" key="3">
    <citation type="submission" date="2025-09" db="UniProtKB">
        <authorList>
            <consortium name="Ensembl"/>
        </authorList>
    </citation>
    <scope>IDENTIFICATION</scope>
</reference>
<dbReference type="SUPFAM" id="SSF55550">
    <property type="entry name" value="SH2 domain"/>
    <property type="match status" value="1"/>
</dbReference>
<dbReference type="Ensembl" id="ENSMODT00000071923.1">
    <property type="protein sequence ID" value="ENSMODP00000047860.1"/>
    <property type="gene ID" value="ENSMODG00000048848.1"/>
</dbReference>
<sequence>MIKLLPDGCLAIPGEKGVHATLVELVSFYQKNAIQPFEELLTQPCGRVNENDVEYDDFSLYSNVAVGGKTSPVDGSSAPKLKPCLSPSITVSLRPMPLPWKKMTEKPKANTSDSSSQPFDQSPATSHAQKSGKALLNNAPQKIWKNLKNLPQTGKKITEQIKSHLLDSVAAERHEEGQAREVPSPVGNESVTQVEESHSEREAQNSPINIYVDPFEQASHPKHTSHSKIQHLGLSLRKTVGTSTIPISTSEKPILPGPRRRTISSETTSQDSPWSPSDKLCFLPEEYQPPPPFAPGY</sequence>
<feature type="compositionally biased region" description="Polar residues" evidence="1">
    <location>
        <begin position="264"/>
        <end position="275"/>
    </location>
</feature>
<evidence type="ECO:0008006" key="4">
    <source>
        <dbReference type="Google" id="ProtNLM"/>
    </source>
</evidence>
<dbReference type="Proteomes" id="UP000002280">
    <property type="component" value="Chromosome 3"/>
</dbReference>
<evidence type="ECO:0000313" key="3">
    <source>
        <dbReference type="Proteomes" id="UP000002280"/>
    </source>
</evidence>
<feature type="region of interest" description="Disordered" evidence="1">
    <location>
        <begin position="96"/>
        <end position="132"/>
    </location>
</feature>
<dbReference type="AlphaFoldDB" id="A0A5F8GK23"/>
<dbReference type="InterPro" id="IPR036860">
    <property type="entry name" value="SH2_dom_sf"/>
</dbReference>
<organism evidence="2 3">
    <name type="scientific">Monodelphis domestica</name>
    <name type="common">Gray short-tailed opossum</name>
    <dbReference type="NCBI Taxonomy" id="13616"/>
    <lineage>
        <taxon>Eukaryota</taxon>
        <taxon>Metazoa</taxon>
        <taxon>Chordata</taxon>
        <taxon>Craniata</taxon>
        <taxon>Vertebrata</taxon>
        <taxon>Euteleostomi</taxon>
        <taxon>Mammalia</taxon>
        <taxon>Metatheria</taxon>
        <taxon>Didelphimorphia</taxon>
        <taxon>Didelphidae</taxon>
        <taxon>Monodelphis</taxon>
    </lineage>
</organism>
<name>A0A5F8GK23_MONDO</name>
<keyword evidence="3" id="KW-1185">Reference proteome</keyword>
<evidence type="ECO:0000313" key="2">
    <source>
        <dbReference type="Ensembl" id="ENSMODP00000047860.1"/>
    </source>
</evidence>
<protein>
    <recommendedName>
        <fullName evidence="4">SH2 domain-containing protein</fullName>
    </recommendedName>
</protein>
<accession>A0A5F8GK23</accession>
<feature type="region of interest" description="Disordered" evidence="1">
    <location>
        <begin position="172"/>
        <end position="207"/>
    </location>
</feature>
<feature type="compositionally biased region" description="Low complexity" evidence="1">
    <location>
        <begin position="112"/>
        <end position="123"/>
    </location>
</feature>
<dbReference type="OMA" id="CGQKDPA"/>
<proteinExistence type="predicted"/>
<dbReference type="Bgee" id="ENSMODG00000048848">
    <property type="expression patterns" value="Expressed in placenta and 5 other cell types or tissues"/>
</dbReference>